<feature type="transmembrane region" description="Helical" evidence="7">
    <location>
        <begin position="609"/>
        <end position="628"/>
    </location>
</feature>
<evidence type="ECO:0000256" key="5">
    <source>
        <dbReference type="ARBA" id="ARBA00023136"/>
    </source>
</evidence>
<evidence type="ECO:0000313" key="10">
    <source>
        <dbReference type="EMBL" id="KAG0589663.1"/>
    </source>
</evidence>
<sequence length="885" mass="101189">MVKFAQRLQAELVPEWQDAYCSYSDLKQDLTRIKQQRIMGPTFTRTGSLGLLKSLVSIKHHSGPLSGGPFSGPLSHGPRSGRRDHNIISFSPRGQSKDTLLVRKTRVGDDDVYVSELREPLTHSPQDRTFFVRLDAQLTKINKFYRKKEGEYIARAGVLEKQMLALINLEEDMARQGLTTIDYPISIPKDLEGTTDAMPLISEDIENSNNVYQMQTFPVQPSNEVHKDVDSEEDEEGVDNVIQDYIDQVAASNLKQRRASFKAETALEVDIPKYPRSGSLSLTAPGLQFPSPGGRNVRFSPVSSEDDQGSTPVPPAPRASALKKVSQIPEPKPEPKDEIEVVIQNPDIEDQKQQTSMMSQKELDHAKKLLRLGFVEFYRGLGLLSNFRSLNMTAFSKILKKYDKNTGWNFKPIYMKEVESSYFVTSMKVNKLMTKVEEIYTKHFTEGERKKAISHLRPIRKQGSHKTTFFTGLFAGCSLALFISFWFLVENKGALGRKTDENDPHAGAHEYLETVFPVFSTLLLAILHIYCYAFNVYAWARTRINYPFIFGFSPGSELRYRQVLLLATGLSTFLLGGMNLHIGVTLLINDPDPGSDPSAVGSPRMYADIIPLILLLTCLILLFLPVNLMYRSSRYFFLNCFRRLASTPFVKVVLADFFLGDQLTSQVLVFRNLEYVICYYPTGFFLTGDDKRCDDNNIYKGFGYVLALLPFWWRFLQCLRRYYDERDTHQLENAGKYLTAIVALGFRQAYSNHEDMKVFMWLGIIASVAATIYTSYWDLCIDWGLLNRNSKNRWLRDKIITKHTSIYFMAIGANIVLRLAWMLSIMRVDRAFGFDRYKNAFNVILACLEIIRRGIWNFFRIENEHLNNVGKYRAVKAVPLPFNDD</sequence>
<dbReference type="PROSITE" id="PS51380">
    <property type="entry name" value="EXS"/>
    <property type="match status" value="1"/>
</dbReference>
<dbReference type="GO" id="GO:0006817">
    <property type="term" value="P:phosphate ion transport"/>
    <property type="evidence" value="ECO:0007669"/>
    <property type="project" value="TreeGrafter"/>
</dbReference>
<dbReference type="PROSITE" id="PS51382">
    <property type="entry name" value="SPX"/>
    <property type="match status" value="1"/>
</dbReference>
<feature type="domain" description="SPX" evidence="9">
    <location>
        <begin position="2"/>
        <end position="416"/>
    </location>
</feature>
<dbReference type="InterPro" id="IPR004342">
    <property type="entry name" value="EXS_C"/>
</dbReference>
<keyword evidence="4 7" id="KW-1133">Transmembrane helix</keyword>
<dbReference type="PANTHER" id="PTHR10783:SF103">
    <property type="entry name" value="SOLUTE CARRIER FAMILY 53 MEMBER 1"/>
    <property type="match status" value="1"/>
</dbReference>
<feature type="transmembrane region" description="Helical" evidence="7">
    <location>
        <begin position="467"/>
        <end position="489"/>
    </location>
</feature>
<evidence type="ECO:0000256" key="3">
    <source>
        <dbReference type="ARBA" id="ARBA00022692"/>
    </source>
</evidence>
<dbReference type="GO" id="GO:0016036">
    <property type="term" value="P:cellular response to phosphate starvation"/>
    <property type="evidence" value="ECO:0007669"/>
    <property type="project" value="TreeGrafter"/>
</dbReference>
<dbReference type="Pfam" id="PF03124">
    <property type="entry name" value="EXS"/>
    <property type="match status" value="1"/>
</dbReference>
<feature type="transmembrane region" description="Helical" evidence="7">
    <location>
        <begin position="563"/>
        <end position="589"/>
    </location>
</feature>
<feature type="region of interest" description="Disordered" evidence="6">
    <location>
        <begin position="278"/>
        <end position="336"/>
    </location>
</feature>
<dbReference type="PANTHER" id="PTHR10783">
    <property type="entry name" value="XENOTROPIC AND POLYTROPIC RETROVIRUS RECEPTOR 1-RELATED"/>
    <property type="match status" value="1"/>
</dbReference>
<accession>A0A8T0J4H1</accession>
<dbReference type="GO" id="GO:0005802">
    <property type="term" value="C:trans-Golgi network"/>
    <property type="evidence" value="ECO:0007669"/>
    <property type="project" value="TreeGrafter"/>
</dbReference>
<keyword evidence="3 7" id="KW-0812">Transmembrane</keyword>
<feature type="transmembrane region" description="Helical" evidence="7">
    <location>
        <begin position="806"/>
        <end position="826"/>
    </location>
</feature>
<dbReference type="Proteomes" id="UP000822688">
    <property type="component" value="Chromosome 1"/>
</dbReference>
<protein>
    <submittedName>
        <fullName evidence="10">Uncharacterized protein</fullName>
    </submittedName>
</protein>
<dbReference type="InterPro" id="IPR004331">
    <property type="entry name" value="SPX_dom"/>
</dbReference>
<dbReference type="GO" id="GO:0005886">
    <property type="term" value="C:plasma membrane"/>
    <property type="evidence" value="ECO:0007669"/>
    <property type="project" value="TreeGrafter"/>
</dbReference>
<feature type="domain" description="EXS" evidence="8">
    <location>
        <begin position="694"/>
        <end position="885"/>
    </location>
</feature>
<evidence type="ECO:0000259" key="9">
    <source>
        <dbReference type="PROSITE" id="PS51382"/>
    </source>
</evidence>
<evidence type="ECO:0000256" key="7">
    <source>
        <dbReference type="SAM" id="Phobius"/>
    </source>
</evidence>
<dbReference type="Pfam" id="PF03105">
    <property type="entry name" value="SPX"/>
    <property type="match status" value="2"/>
</dbReference>
<dbReference type="AlphaFoldDB" id="A0A8T0J4H1"/>
<evidence type="ECO:0000259" key="8">
    <source>
        <dbReference type="PROSITE" id="PS51380"/>
    </source>
</evidence>
<feature type="transmembrane region" description="Helical" evidence="7">
    <location>
        <begin position="758"/>
        <end position="777"/>
    </location>
</feature>
<evidence type="ECO:0000256" key="6">
    <source>
        <dbReference type="SAM" id="MobiDB-lite"/>
    </source>
</evidence>
<evidence type="ECO:0000256" key="4">
    <source>
        <dbReference type="ARBA" id="ARBA00022989"/>
    </source>
</evidence>
<evidence type="ECO:0000256" key="2">
    <source>
        <dbReference type="ARBA" id="ARBA00009665"/>
    </source>
</evidence>
<comment type="caution">
    <text evidence="10">The sequence shown here is derived from an EMBL/GenBank/DDBJ whole genome shotgun (WGS) entry which is preliminary data.</text>
</comment>
<comment type="similarity">
    <text evidence="2">Belongs to the SYG1 (TC 2.A.94) family.</text>
</comment>
<comment type="subcellular location">
    <subcellularLocation>
        <location evidence="1">Membrane</location>
        <topology evidence="1">Multi-pass membrane protein</topology>
    </subcellularLocation>
</comment>
<keyword evidence="11" id="KW-1185">Reference proteome</keyword>
<proteinExistence type="inferred from homology"/>
<gene>
    <name evidence="10" type="ORF">KC19_1G037800</name>
</gene>
<feature type="transmembrane region" description="Helical" evidence="7">
    <location>
        <begin position="518"/>
        <end position="540"/>
    </location>
</feature>
<name>A0A8T0J4H1_CERPU</name>
<dbReference type="EMBL" id="CM026421">
    <property type="protein sequence ID" value="KAG0589663.1"/>
    <property type="molecule type" value="Genomic_DNA"/>
</dbReference>
<dbReference type="GO" id="GO:0000822">
    <property type="term" value="F:inositol hexakisphosphate binding"/>
    <property type="evidence" value="ECO:0007669"/>
    <property type="project" value="TreeGrafter"/>
</dbReference>
<evidence type="ECO:0000256" key="1">
    <source>
        <dbReference type="ARBA" id="ARBA00004141"/>
    </source>
</evidence>
<keyword evidence="5 7" id="KW-0472">Membrane</keyword>
<organism evidence="10 11">
    <name type="scientific">Ceratodon purpureus</name>
    <name type="common">Fire moss</name>
    <name type="synonym">Dicranum purpureum</name>
    <dbReference type="NCBI Taxonomy" id="3225"/>
    <lineage>
        <taxon>Eukaryota</taxon>
        <taxon>Viridiplantae</taxon>
        <taxon>Streptophyta</taxon>
        <taxon>Embryophyta</taxon>
        <taxon>Bryophyta</taxon>
        <taxon>Bryophytina</taxon>
        <taxon>Bryopsida</taxon>
        <taxon>Dicranidae</taxon>
        <taxon>Pseudoditrichales</taxon>
        <taxon>Ditrichaceae</taxon>
        <taxon>Ceratodon</taxon>
    </lineage>
</organism>
<evidence type="ECO:0000313" key="11">
    <source>
        <dbReference type="Proteomes" id="UP000822688"/>
    </source>
</evidence>
<reference evidence="10" key="1">
    <citation type="submission" date="2020-06" db="EMBL/GenBank/DDBJ databases">
        <title>WGS assembly of Ceratodon purpureus strain R40.</title>
        <authorList>
            <person name="Carey S.B."/>
            <person name="Jenkins J."/>
            <person name="Shu S."/>
            <person name="Lovell J.T."/>
            <person name="Sreedasyam A."/>
            <person name="Maumus F."/>
            <person name="Tiley G.P."/>
            <person name="Fernandez-Pozo N."/>
            <person name="Barry K."/>
            <person name="Chen C."/>
            <person name="Wang M."/>
            <person name="Lipzen A."/>
            <person name="Daum C."/>
            <person name="Saski C.A."/>
            <person name="Payton A.C."/>
            <person name="Mcbreen J.C."/>
            <person name="Conrad R.E."/>
            <person name="Kollar L.M."/>
            <person name="Olsson S."/>
            <person name="Huttunen S."/>
            <person name="Landis J.B."/>
            <person name="Wickett N.J."/>
            <person name="Johnson M.G."/>
            <person name="Rensing S.A."/>
            <person name="Grimwood J."/>
            <person name="Schmutz J."/>
            <person name="Mcdaniel S.F."/>
        </authorList>
    </citation>
    <scope>NUCLEOTIDE SEQUENCE</scope>
    <source>
        <strain evidence="10">R40</strain>
    </source>
</reference>
<feature type="region of interest" description="Disordered" evidence="6">
    <location>
        <begin position="63"/>
        <end position="89"/>
    </location>
</feature>